<name>A0AAD7XHT3_9APHY</name>
<organism evidence="4 5">
    <name type="scientific">Trametes cubensis</name>
    <dbReference type="NCBI Taxonomy" id="1111947"/>
    <lineage>
        <taxon>Eukaryota</taxon>
        <taxon>Fungi</taxon>
        <taxon>Dikarya</taxon>
        <taxon>Basidiomycota</taxon>
        <taxon>Agaricomycotina</taxon>
        <taxon>Agaricomycetes</taxon>
        <taxon>Polyporales</taxon>
        <taxon>Polyporaceae</taxon>
        <taxon>Trametes</taxon>
    </lineage>
</organism>
<evidence type="ECO:0000256" key="1">
    <source>
        <dbReference type="ARBA" id="ARBA00022729"/>
    </source>
</evidence>
<dbReference type="InterPro" id="IPR052982">
    <property type="entry name" value="SRP1/TIP1-like"/>
</dbReference>
<comment type="caution">
    <text evidence="4">The sequence shown here is derived from an EMBL/GenBank/DDBJ whole genome shotgun (WGS) entry which is preliminary data.</text>
</comment>
<dbReference type="InterPro" id="IPR018466">
    <property type="entry name" value="Kre9/Knh1-like_N"/>
</dbReference>
<reference evidence="4" key="1">
    <citation type="submission" date="2022-11" db="EMBL/GenBank/DDBJ databases">
        <title>Genome Sequence of Cubamyces cubensis.</title>
        <authorList>
            <person name="Buettner E."/>
        </authorList>
    </citation>
    <scope>NUCLEOTIDE SEQUENCE</scope>
    <source>
        <strain evidence="4">MPL-01</strain>
    </source>
</reference>
<feature type="region of interest" description="Disordered" evidence="2">
    <location>
        <begin position="124"/>
        <end position="262"/>
    </location>
</feature>
<accession>A0AAD7XHT3</accession>
<proteinExistence type="predicted"/>
<dbReference type="Pfam" id="PF10342">
    <property type="entry name" value="Kre9_KNH"/>
    <property type="match status" value="1"/>
</dbReference>
<feature type="compositionally biased region" description="Low complexity" evidence="2">
    <location>
        <begin position="161"/>
        <end position="245"/>
    </location>
</feature>
<evidence type="ECO:0000256" key="2">
    <source>
        <dbReference type="SAM" id="MobiDB-lite"/>
    </source>
</evidence>
<evidence type="ECO:0000313" key="5">
    <source>
        <dbReference type="Proteomes" id="UP001215151"/>
    </source>
</evidence>
<feature type="domain" description="Yeast cell wall synthesis Kre9/Knh1-like N-terminal" evidence="3">
    <location>
        <begin position="26"/>
        <end position="119"/>
    </location>
</feature>
<gene>
    <name evidence="4" type="ORF">ONZ51_g1354</name>
</gene>
<keyword evidence="1" id="KW-0732">Signal</keyword>
<dbReference type="PANTHER" id="PTHR40633:SF1">
    <property type="entry name" value="GPI ANCHORED SERINE-THREONINE RICH PROTEIN (AFU_ORTHOLOGUE AFUA_1G03630)"/>
    <property type="match status" value="1"/>
</dbReference>
<keyword evidence="5" id="KW-1185">Reference proteome</keyword>
<protein>
    <recommendedName>
        <fullName evidence="3">Yeast cell wall synthesis Kre9/Knh1-like N-terminal domain-containing protein</fullName>
    </recommendedName>
</protein>
<sequence length="290" mass="28462">MFAGQGLVAAAAAQAAPSGGVTPTAPGPNDVFNEGANCTFSWTPDPSGVWKQTDVELMTGDNFNMVFLTTVASFDGTDASLTSFSYPCPEVEPNSAIYFYQFSSPAALGSLMWTTRFAIADAQGKVTPPPNSTQPNGQAIPWGTGKLADPSKAVPEPSYLVSGGSSSANSTTTTTTSSGNADSTTSSGASGTTTATNVTVTATATATSSAPDDTAASSPGGDSTPVVTVTQTQTSSGSSTPTSGTSGSGNGGNGSGSGTNDANGAHAVHASWSQAAVALGLTAAVFAVAL</sequence>
<dbReference type="PANTHER" id="PTHR40633">
    <property type="entry name" value="MATRIX PROTEIN, PUTATIVE (AFU_ORTHOLOGUE AFUA_8G05410)-RELATED"/>
    <property type="match status" value="1"/>
</dbReference>
<dbReference type="Proteomes" id="UP001215151">
    <property type="component" value="Unassembled WGS sequence"/>
</dbReference>
<dbReference type="EMBL" id="JAPEVG010000018">
    <property type="protein sequence ID" value="KAJ8496082.1"/>
    <property type="molecule type" value="Genomic_DNA"/>
</dbReference>
<dbReference type="AlphaFoldDB" id="A0AAD7XHT3"/>
<evidence type="ECO:0000313" key="4">
    <source>
        <dbReference type="EMBL" id="KAJ8496082.1"/>
    </source>
</evidence>
<evidence type="ECO:0000259" key="3">
    <source>
        <dbReference type="Pfam" id="PF10342"/>
    </source>
</evidence>
<feature type="compositionally biased region" description="Gly residues" evidence="2">
    <location>
        <begin position="246"/>
        <end position="257"/>
    </location>
</feature>